<dbReference type="PIRSF" id="PIRSF025624">
    <property type="entry name" value="ACT_PheB"/>
    <property type="match status" value="1"/>
</dbReference>
<dbReference type="InterPro" id="IPR002912">
    <property type="entry name" value="ACT_dom"/>
</dbReference>
<organism evidence="2 3">
    <name type="scientific">Ligaoa zhengdingensis</name>
    <dbReference type="NCBI Taxonomy" id="2763658"/>
    <lineage>
        <taxon>Bacteria</taxon>
        <taxon>Bacillati</taxon>
        <taxon>Bacillota</taxon>
        <taxon>Clostridia</taxon>
        <taxon>Eubacteriales</taxon>
        <taxon>Oscillospiraceae</taxon>
        <taxon>Ligaoa</taxon>
    </lineage>
</organism>
<dbReference type="RefSeq" id="WP_249282829.1">
    <property type="nucleotide sequence ID" value="NZ_JACRST010000009.1"/>
</dbReference>
<dbReference type="Proteomes" id="UP000653127">
    <property type="component" value="Unassembled WGS sequence"/>
</dbReference>
<evidence type="ECO:0000313" key="2">
    <source>
        <dbReference type="EMBL" id="MBC8546751.1"/>
    </source>
</evidence>
<dbReference type="NCBIfam" id="NF003361">
    <property type="entry name" value="PRK04435.1"/>
    <property type="match status" value="1"/>
</dbReference>
<dbReference type="EMBL" id="JACRST010000009">
    <property type="protein sequence ID" value="MBC8546751.1"/>
    <property type="molecule type" value="Genomic_DNA"/>
</dbReference>
<evidence type="ECO:0000313" key="3">
    <source>
        <dbReference type="Proteomes" id="UP000653127"/>
    </source>
</evidence>
<comment type="caution">
    <text evidence="2">The sequence shown here is derived from an EMBL/GenBank/DDBJ whole genome shotgun (WGS) entry which is preliminary data.</text>
</comment>
<evidence type="ECO:0000259" key="1">
    <source>
        <dbReference type="PROSITE" id="PS51671"/>
    </source>
</evidence>
<proteinExistence type="predicted"/>
<dbReference type="SUPFAM" id="SSF55021">
    <property type="entry name" value="ACT-like"/>
    <property type="match status" value="1"/>
</dbReference>
<dbReference type="InterPro" id="IPR008310">
    <property type="entry name" value="UPF0735_ACT_dom-cont"/>
</dbReference>
<gene>
    <name evidence="2" type="ORF">H8711_07360</name>
</gene>
<sequence length="146" mass="15638">MDHPKYLLVDTSVLPEVFLKVINAKKLLAQGKVKSASEAARIAGISRSAFYKYKDCVQPYHSKISDHIVTIYASLADEPGVLSSVISQLYNSGANILTLNQNIPVDSVAHVSISAKVGSITCSEEALVDQIRTLPGVVNAKLLSGN</sequence>
<accession>A0A926DXS1</accession>
<dbReference type="AlphaFoldDB" id="A0A926DXS1"/>
<name>A0A926DXS1_9FIRM</name>
<dbReference type="PROSITE" id="PS51671">
    <property type="entry name" value="ACT"/>
    <property type="match status" value="1"/>
</dbReference>
<feature type="domain" description="ACT" evidence="1">
    <location>
        <begin position="70"/>
        <end position="145"/>
    </location>
</feature>
<reference evidence="2" key="1">
    <citation type="submission" date="2020-08" db="EMBL/GenBank/DDBJ databases">
        <title>Genome public.</title>
        <authorList>
            <person name="Liu C."/>
            <person name="Sun Q."/>
        </authorList>
    </citation>
    <scope>NUCLEOTIDE SEQUENCE</scope>
    <source>
        <strain evidence="2">NSJ-31</strain>
    </source>
</reference>
<protein>
    <submittedName>
        <fullName evidence="2">ACT domain-containing protein</fullName>
    </submittedName>
</protein>
<dbReference type="InterPro" id="IPR045865">
    <property type="entry name" value="ACT-like_dom_sf"/>
</dbReference>
<keyword evidence="3" id="KW-1185">Reference proteome</keyword>